<organism evidence="1 2">
    <name type="scientific">Ficus carica</name>
    <name type="common">Common fig</name>
    <dbReference type="NCBI Taxonomy" id="3494"/>
    <lineage>
        <taxon>Eukaryota</taxon>
        <taxon>Viridiplantae</taxon>
        <taxon>Streptophyta</taxon>
        <taxon>Embryophyta</taxon>
        <taxon>Tracheophyta</taxon>
        <taxon>Spermatophyta</taxon>
        <taxon>Magnoliopsida</taxon>
        <taxon>eudicotyledons</taxon>
        <taxon>Gunneridae</taxon>
        <taxon>Pentapetalae</taxon>
        <taxon>rosids</taxon>
        <taxon>fabids</taxon>
        <taxon>Rosales</taxon>
        <taxon>Moraceae</taxon>
        <taxon>Ficeae</taxon>
        <taxon>Ficus</taxon>
    </lineage>
</organism>
<name>A0AA88AVU6_FICCA</name>
<protein>
    <submittedName>
        <fullName evidence="1">Uncharacterized protein</fullName>
    </submittedName>
</protein>
<keyword evidence="2" id="KW-1185">Reference proteome</keyword>
<proteinExistence type="predicted"/>
<sequence>MRSRSPTPSRAPSHHLQRQLLAAMAIEGRGDRKVATVSFKEVAATAVPECEHRRLRFPSRRRGSPFCNSHGDSDSDSVFDKRLGIYLMFELSLRLIVFFKFE</sequence>
<dbReference type="Proteomes" id="UP001187192">
    <property type="component" value="Unassembled WGS sequence"/>
</dbReference>
<evidence type="ECO:0000313" key="2">
    <source>
        <dbReference type="Proteomes" id="UP001187192"/>
    </source>
</evidence>
<reference evidence="1" key="1">
    <citation type="submission" date="2023-07" db="EMBL/GenBank/DDBJ databases">
        <title>draft genome sequence of fig (Ficus carica).</title>
        <authorList>
            <person name="Takahashi T."/>
            <person name="Nishimura K."/>
        </authorList>
    </citation>
    <scope>NUCLEOTIDE SEQUENCE</scope>
</reference>
<evidence type="ECO:0000313" key="1">
    <source>
        <dbReference type="EMBL" id="GMN53296.1"/>
    </source>
</evidence>
<dbReference type="AlphaFoldDB" id="A0AA88AVU6"/>
<comment type="caution">
    <text evidence="1">The sequence shown here is derived from an EMBL/GenBank/DDBJ whole genome shotgun (WGS) entry which is preliminary data.</text>
</comment>
<dbReference type="EMBL" id="BTGU01000045">
    <property type="protein sequence ID" value="GMN53296.1"/>
    <property type="molecule type" value="Genomic_DNA"/>
</dbReference>
<gene>
    <name evidence="1" type="ORF">TIFTF001_022434</name>
</gene>
<accession>A0AA88AVU6</accession>